<keyword evidence="3" id="KW-1185">Reference proteome</keyword>
<reference evidence="2 3" key="1">
    <citation type="submission" date="2016-10" db="EMBL/GenBank/DDBJ databases">
        <authorList>
            <person name="de Groot N.N."/>
        </authorList>
    </citation>
    <scope>NUCLEOTIDE SEQUENCE [LARGE SCALE GENOMIC DNA]</scope>
    <source>
        <strain evidence="2 3">DSM 29316</strain>
    </source>
</reference>
<dbReference type="Pfam" id="PF04324">
    <property type="entry name" value="Fer2_BFD"/>
    <property type="match status" value="1"/>
</dbReference>
<evidence type="ECO:0000259" key="1">
    <source>
        <dbReference type="Pfam" id="PF04324"/>
    </source>
</evidence>
<dbReference type="RefSeq" id="WP_092066480.1">
    <property type="nucleotide sequence ID" value="NZ_FOJU01000005.1"/>
</dbReference>
<sequence>MIVCHCMSISDKDILAAMAWMRASDRQTIITPGKIYRALGKKPDCGGCLPHFIATMKGSGDLEVPHELRHLRQNNKRHKE</sequence>
<accession>A0A1I0YGV9</accession>
<dbReference type="Proteomes" id="UP000198796">
    <property type="component" value="Unassembled WGS sequence"/>
</dbReference>
<protein>
    <submittedName>
        <fullName evidence="2">BFD-like [2Fe-2S] binding domain-containing protein</fullName>
    </submittedName>
</protein>
<name>A0A1I0YGV9_9RHOB</name>
<dbReference type="STRING" id="871651.SAMN05421688_3086"/>
<dbReference type="EMBL" id="FOJU01000005">
    <property type="protein sequence ID" value="SFB12609.1"/>
    <property type="molecule type" value="Genomic_DNA"/>
</dbReference>
<gene>
    <name evidence="2" type="ORF">SAMN05421688_3086</name>
</gene>
<dbReference type="InterPro" id="IPR041854">
    <property type="entry name" value="BFD-like_2Fe2S-bd_dom_sf"/>
</dbReference>
<dbReference type="AlphaFoldDB" id="A0A1I0YGV9"/>
<dbReference type="Gene3D" id="1.10.10.1100">
    <property type="entry name" value="BFD-like [2Fe-2S]-binding domain"/>
    <property type="match status" value="1"/>
</dbReference>
<organism evidence="2 3">
    <name type="scientific">Poseidonocella pacifica</name>
    <dbReference type="NCBI Taxonomy" id="871651"/>
    <lineage>
        <taxon>Bacteria</taxon>
        <taxon>Pseudomonadati</taxon>
        <taxon>Pseudomonadota</taxon>
        <taxon>Alphaproteobacteria</taxon>
        <taxon>Rhodobacterales</taxon>
        <taxon>Roseobacteraceae</taxon>
        <taxon>Poseidonocella</taxon>
    </lineage>
</organism>
<dbReference type="OrthoDB" id="7428628at2"/>
<proteinExistence type="predicted"/>
<dbReference type="InterPro" id="IPR007419">
    <property type="entry name" value="BFD-like_2Fe2S-bd_dom"/>
</dbReference>
<evidence type="ECO:0000313" key="3">
    <source>
        <dbReference type="Proteomes" id="UP000198796"/>
    </source>
</evidence>
<evidence type="ECO:0000313" key="2">
    <source>
        <dbReference type="EMBL" id="SFB12609.1"/>
    </source>
</evidence>
<feature type="domain" description="BFD-like [2Fe-2S]-binding" evidence="1">
    <location>
        <begin position="2"/>
        <end position="51"/>
    </location>
</feature>